<keyword evidence="3 7" id="KW-0808">Transferase</keyword>
<dbReference type="GO" id="GO:0005829">
    <property type="term" value="C:cytosol"/>
    <property type="evidence" value="ECO:0007669"/>
    <property type="project" value="TreeGrafter"/>
</dbReference>
<proteinExistence type="inferred from homology"/>
<reference evidence="7 8" key="1">
    <citation type="submission" date="2020-08" db="EMBL/GenBank/DDBJ databases">
        <title>Genomic Encyclopedia of Type Strains, Phase IV (KMG-IV): sequencing the most valuable type-strain genomes for metagenomic binning, comparative biology and taxonomic classification.</title>
        <authorList>
            <person name="Goeker M."/>
        </authorList>
    </citation>
    <scope>NUCLEOTIDE SEQUENCE [LARGE SCALE GENOMIC DNA]</scope>
    <source>
        <strain evidence="7 8">DSM 101465</strain>
    </source>
</reference>
<dbReference type="PANTHER" id="PTHR42786">
    <property type="entry name" value="TRNA/RRNA METHYLTRANSFERASE"/>
    <property type="match status" value="1"/>
</dbReference>
<dbReference type="EMBL" id="JACHEH010000001">
    <property type="protein sequence ID" value="MBB6166483.1"/>
    <property type="molecule type" value="Genomic_DNA"/>
</dbReference>
<keyword evidence="2 7" id="KW-0489">Methyltransferase</keyword>
<keyword evidence="8" id="KW-1185">Reference proteome</keyword>
<dbReference type="GO" id="GO:0008173">
    <property type="term" value="F:RNA methyltransferase activity"/>
    <property type="evidence" value="ECO:0007669"/>
    <property type="project" value="InterPro"/>
</dbReference>
<keyword evidence="4" id="KW-0949">S-adenosyl-L-methionine</keyword>
<name>A0A841KAG6_9HYPH</name>
<dbReference type="RefSeq" id="WP_183331174.1">
    <property type="nucleotide sequence ID" value="NZ_BMHX01000001.1"/>
</dbReference>
<dbReference type="Gene3D" id="1.10.8.590">
    <property type="match status" value="1"/>
</dbReference>
<dbReference type="Gene3D" id="3.40.1280.10">
    <property type="match status" value="1"/>
</dbReference>
<accession>A0A841KAG6</accession>
<dbReference type="PIRSF" id="PIRSF004808">
    <property type="entry name" value="LasT"/>
    <property type="match status" value="1"/>
</dbReference>
<feature type="compositionally biased region" description="Basic residues" evidence="5">
    <location>
        <begin position="246"/>
        <end position="255"/>
    </location>
</feature>
<evidence type="ECO:0000256" key="2">
    <source>
        <dbReference type="ARBA" id="ARBA00022603"/>
    </source>
</evidence>
<evidence type="ECO:0000256" key="3">
    <source>
        <dbReference type="ARBA" id="ARBA00022679"/>
    </source>
</evidence>
<dbReference type="Pfam" id="PF00588">
    <property type="entry name" value="SpoU_methylase"/>
    <property type="match status" value="1"/>
</dbReference>
<dbReference type="InterPro" id="IPR001537">
    <property type="entry name" value="SpoU_MeTrfase"/>
</dbReference>
<dbReference type="InterPro" id="IPR029026">
    <property type="entry name" value="tRNA_m1G_MTases_N"/>
</dbReference>
<evidence type="ECO:0000256" key="1">
    <source>
        <dbReference type="ARBA" id="ARBA00007228"/>
    </source>
</evidence>
<dbReference type="EC" id="2.1.1.-" evidence="7"/>
<dbReference type="Proteomes" id="UP000588017">
    <property type="component" value="Unassembled WGS sequence"/>
</dbReference>
<comment type="similarity">
    <text evidence="1">Belongs to the class IV-like SAM-binding methyltransferase superfamily. RNA methyltransferase TrmH family.</text>
</comment>
<dbReference type="SUPFAM" id="SSF75217">
    <property type="entry name" value="alpha/beta knot"/>
    <property type="match status" value="1"/>
</dbReference>
<feature type="region of interest" description="Disordered" evidence="5">
    <location>
        <begin position="243"/>
        <end position="265"/>
    </location>
</feature>
<evidence type="ECO:0000313" key="8">
    <source>
        <dbReference type="Proteomes" id="UP000588017"/>
    </source>
</evidence>
<comment type="caution">
    <text evidence="7">The sequence shown here is derived from an EMBL/GenBank/DDBJ whole genome shotgun (WGS) entry which is preliminary data.</text>
</comment>
<dbReference type="AlphaFoldDB" id="A0A841KAG6"/>
<protein>
    <submittedName>
        <fullName evidence="7">tRNA/rRNA methyltransferase</fullName>
        <ecNumber evidence="7">2.1.1.-</ecNumber>
    </submittedName>
</protein>
<dbReference type="InterPro" id="IPR029028">
    <property type="entry name" value="Alpha/beta_knot_MTases"/>
</dbReference>
<feature type="domain" description="tRNA/rRNA methyltransferase SpoU type" evidence="6">
    <location>
        <begin position="11"/>
        <end position="161"/>
    </location>
</feature>
<evidence type="ECO:0000256" key="4">
    <source>
        <dbReference type="ARBA" id="ARBA00022691"/>
    </source>
</evidence>
<organism evidence="7 8">
    <name type="scientific">Chelatococcus composti</name>
    <dbReference type="NCBI Taxonomy" id="1743235"/>
    <lineage>
        <taxon>Bacteria</taxon>
        <taxon>Pseudomonadati</taxon>
        <taxon>Pseudomonadota</taxon>
        <taxon>Alphaproteobacteria</taxon>
        <taxon>Hyphomicrobiales</taxon>
        <taxon>Chelatococcaceae</taxon>
        <taxon>Chelatococcus</taxon>
    </lineage>
</organism>
<evidence type="ECO:0000256" key="5">
    <source>
        <dbReference type="SAM" id="MobiDB-lite"/>
    </source>
</evidence>
<dbReference type="PANTHER" id="PTHR42786:SF7">
    <property type="entry name" value="TRNA_RRNA METHYLTRANSFERASE SPOU TYPE DOMAIN-CONTAINING PROTEIN"/>
    <property type="match status" value="1"/>
</dbReference>
<evidence type="ECO:0000313" key="7">
    <source>
        <dbReference type="EMBL" id="MBB6166483.1"/>
    </source>
</evidence>
<dbReference type="GO" id="GO:0003723">
    <property type="term" value="F:RNA binding"/>
    <property type="evidence" value="ECO:0007669"/>
    <property type="project" value="InterPro"/>
</dbReference>
<gene>
    <name evidence="7" type="ORF">HNQ73_000091</name>
</gene>
<dbReference type="CDD" id="cd18093">
    <property type="entry name" value="SpoU-like_TrmJ"/>
    <property type="match status" value="1"/>
</dbReference>
<evidence type="ECO:0000259" key="6">
    <source>
        <dbReference type="Pfam" id="PF00588"/>
    </source>
</evidence>
<dbReference type="GO" id="GO:0002128">
    <property type="term" value="P:tRNA nucleoside ribose methylation"/>
    <property type="evidence" value="ECO:0007669"/>
    <property type="project" value="TreeGrafter"/>
</dbReference>
<sequence length="265" mass="28078">MSESAAVRGPVIILVEPQMGENIGMAARAMANFGLAEMRLVNPRDGWPNEKAEAASAGALHVLAGVRVFGSVEEAVADLNFVFATTARERGQQKRVLGADAAMAETVAQAAGGAGVGVLFGRERTGLDNGAVALADAIITFPVNPAHASLNLAQAVLLVGYEWFKASGGTLPFAENERSVPATREAVLSFFNYLEGELDAAGFFTPPEKRSIMVRNLRNIFHRLRMTDQDVRTLRGAVVALVQGRRGGRNPPRKARAPEAGETGA</sequence>
<dbReference type="InterPro" id="IPR004384">
    <property type="entry name" value="RNA_MeTrfase_TrmJ/LasT"/>
</dbReference>